<dbReference type="InterPro" id="IPR000531">
    <property type="entry name" value="Beta-barrel_TonB"/>
</dbReference>
<dbReference type="NCBIfam" id="TIGR04056">
    <property type="entry name" value="OMP_RagA_SusC"/>
    <property type="match status" value="1"/>
</dbReference>
<evidence type="ECO:0000256" key="1">
    <source>
        <dbReference type="ARBA" id="ARBA00004571"/>
    </source>
</evidence>
<dbReference type="InterPro" id="IPR012910">
    <property type="entry name" value="Plug_dom"/>
</dbReference>
<dbReference type="Gene3D" id="2.170.130.10">
    <property type="entry name" value="TonB-dependent receptor, plug domain"/>
    <property type="match status" value="1"/>
</dbReference>
<dbReference type="InterPro" id="IPR037066">
    <property type="entry name" value="Plug_dom_sf"/>
</dbReference>
<keyword evidence="14" id="KW-1185">Reference proteome</keyword>
<comment type="caution">
    <text evidence="13">The sequence shown here is derived from an EMBL/GenBank/DDBJ whole genome shotgun (WGS) entry which is preliminary data.</text>
</comment>
<feature type="domain" description="TonB-dependent receptor plug" evidence="12">
    <location>
        <begin position="138"/>
        <end position="261"/>
    </location>
</feature>
<keyword evidence="6 8" id="KW-0472">Membrane</keyword>
<evidence type="ECO:0000256" key="4">
    <source>
        <dbReference type="ARBA" id="ARBA00022692"/>
    </source>
</evidence>
<dbReference type="SUPFAM" id="SSF56935">
    <property type="entry name" value="Porins"/>
    <property type="match status" value="1"/>
</dbReference>
<keyword evidence="4 8" id="KW-0812">Transmembrane</keyword>
<keyword evidence="10" id="KW-0732">Signal</keyword>
<keyword evidence="3 8" id="KW-1134">Transmembrane beta strand</keyword>
<evidence type="ECO:0000256" key="5">
    <source>
        <dbReference type="ARBA" id="ARBA00023077"/>
    </source>
</evidence>
<feature type="signal peptide" evidence="10">
    <location>
        <begin position="1"/>
        <end position="22"/>
    </location>
</feature>
<dbReference type="SUPFAM" id="SSF49464">
    <property type="entry name" value="Carboxypeptidase regulatory domain-like"/>
    <property type="match status" value="1"/>
</dbReference>
<dbReference type="NCBIfam" id="TIGR04057">
    <property type="entry name" value="SusC_RagA_signa"/>
    <property type="match status" value="1"/>
</dbReference>
<dbReference type="InterPro" id="IPR023996">
    <property type="entry name" value="TonB-dep_OMP_SusC/RagA"/>
</dbReference>
<evidence type="ECO:0000313" key="14">
    <source>
        <dbReference type="Proteomes" id="UP001597361"/>
    </source>
</evidence>
<dbReference type="PROSITE" id="PS00018">
    <property type="entry name" value="EF_HAND_1"/>
    <property type="match status" value="1"/>
</dbReference>
<evidence type="ECO:0000256" key="2">
    <source>
        <dbReference type="ARBA" id="ARBA00022448"/>
    </source>
</evidence>
<comment type="subcellular location">
    <subcellularLocation>
        <location evidence="1 8">Cell outer membrane</location>
        <topology evidence="1 8">Multi-pass membrane protein</topology>
    </subcellularLocation>
</comment>
<evidence type="ECO:0000256" key="6">
    <source>
        <dbReference type="ARBA" id="ARBA00023136"/>
    </source>
</evidence>
<feature type="chain" id="PRO_5045615597" evidence="10">
    <location>
        <begin position="23"/>
        <end position="1094"/>
    </location>
</feature>
<keyword evidence="7 8" id="KW-0998">Cell outer membrane</keyword>
<dbReference type="EMBL" id="JBHUHR010000043">
    <property type="protein sequence ID" value="MFD2036466.1"/>
    <property type="molecule type" value="Genomic_DNA"/>
</dbReference>
<evidence type="ECO:0000256" key="10">
    <source>
        <dbReference type="SAM" id="SignalP"/>
    </source>
</evidence>
<feature type="domain" description="TonB-dependent receptor-like beta-barrel" evidence="11">
    <location>
        <begin position="507"/>
        <end position="857"/>
    </location>
</feature>
<organism evidence="13 14">
    <name type="scientific">Belliella marina</name>
    <dbReference type="NCBI Taxonomy" id="1644146"/>
    <lineage>
        <taxon>Bacteria</taxon>
        <taxon>Pseudomonadati</taxon>
        <taxon>Bacteroidota</taxon>
        <taxon>Cytophagia</taxon>
        <taxon>Cytophagales</taxon>
        <taxon>Cyclobacteriaceae</taxon>
        <taxon>Belliella</taxon>
    </lineage>
</organism>
<dbReference type="Pfam" id="PF13715">
    <property type="entry name" value="CarbopepD_reg_2"/>
    <property type="match status" value="1"/>
</dbReference>
<proteinExistence type="inferred from homology"/>
<evidence type="ECO:0000259" key="11">
    <source>
        <dbReference type="Pfam" id="PF00593"/>
    </source>
</evidence>
<dbReference type="Pfam" id="PF07715">
    <property type="entry name" value="Plug"/>
    <property type="match status" value="1"/>
</dbReference>
<gene>
    <name evidence="13" type="ORF">ACFSKL_16795</name>
</gene>
<evidence type="ECO:0000259" key="12">
    <source>
        <dbReference type="Pfam" id="PF07715"/>
    </source>
</evidence>
<evidence type="ECO:0000256" key="7">
    <source>
        <dbReference type="ARBA" id="ARBA00023237"/>
    </source>
</evidence>
<keyword evidence="5 9" id="KW-0798">TonB box</keyword>
<dbReference type="Pfam" id="PF00593">
    <property type="entry name" value="TonB_dep_Rec_b-barrel"/>
    <property type="match status" value="1"/>
</dbReference>
<accession>A0ABW4VRT2</accession>
<evidence type="ECO:0000313" key="13">
    <source>
        <dbReference type="EMBL" id="MFD2036466.1"/>
    </source>
</evidence>
<dbReference type="PROSITE" id="PS52016">
    <property type="entry name" value="TONB_DEPENDENT_REC_3"/>
    <property type="match status" value="1"/>
</dbReference>
<evidence type="ECO:0000256" key="8">
    <source>
        <dbReference type="PROSITE-ProRule" id="PRU01360"/>
    </source>
</evidence>
<dbReference type="Gene3D" id="2.60.40.1120">
    <property type="entry name" value="Carboxypeptidase-like, regulatory domain"/>
    <property type="match status" value="1"/>
</dbReference>
<sequence>MYNFTKKVLWVVMGFCIFLPEAGFHTAAAQQVTEIVRGKVIDKDDGLAIIGATIMEIDKGDERTIRGMATDVNGNFSLRVNSKDNLLRVSFIGYKTQTIPINNRSEINITLVSDISDLDVAEVTARKYVDQGMMKIDPRQMTSATSTVDAELLREMSALSIDQALQGRMAGVDIVSNSGDPGAGMSIRVRGTTSINSTSEPLIVVDGIPFQTETSSFDFANANEQEYAQLLNVAPADIESITVLRDAAATAIWGTRGSNGVLVITTKRGAKGKPTINYSFRGAVTQQPDQIPMLNGNQYSTLIAEGFMNSFGIPLNTENTKEFSYDPRDPYYFYNYNNNTDWIDEITQLGYMLDHNIALSGGGEKTRYRVGVNKNNSAGTTVGTGFDRFSTRIALDYFVSSKIRILTDLAYTNSKVTRNWVNNRDNQDGVRNVAYGRMPNMSIYEYDIYGNRTPNYFAPAFNIQGGFPGTYNPVAMAREAQNVVVSNRIMPKFTIQYDILEGLMFQSDVAFDINNSITERFLPQTVSGLPMRDQNVNQASNQNSDQLITQTFTKLYYTKEFNEDHSLMAMLLFTTWDQRNDGYIVQSSNSPSSFLRDPASVTRDNNILLSTFTSQSRSIGAVANFQYSYRDKYIVNGAVRRDGSSKFGSNNRWGTFPSISGRWRISGENFMQNQTFVDELSLRASYGQSGNTPRADYLHFSTYANLPWNYLGEAGIVPQSLELTNFKWETVSQINFGLNLEVLKSRINVALDVYRNRTTDLFLDNLRIPSSTGFTSVNMNIGSMDNQGYELSVFTTLHRSKDLTVNFDMNIARNENIVRSISELYQTDNLEQMQFNGNYFINIQTGQPLGSFYGFRYQGVYKDGEATIARDANGNAIIGPNGDPIQMAFNYPNTNYQFQPGDARYEDINNDGNIDYKDLVWLGDANPKLFGGFGPRVRYKNLQVSGYFNFRYGVSIVNKTKMDTENMYGYNNQNSATLNRWRNPGDETDMPRALIRTGYNWLGSDRYVEDGSFLRFRTFTVRYAMPKTFLDRTKLGDLSFYITAENLFTWTNYTGQDPEVGMTSNNANRLFQIGYDVARTPPVKTFTLGINTRF</sequence>
<name>A0ABW4VRT2_9BACT</name>
<dbReference type="Proteomes" id="UP001597361">
    <property type="component" value="Unassembled WGS sequence"/>
</dbReference>
<dbReference type="InterPro" id="IPR039426">
    <property type="entry name" value="TonB-dep_rcpt-like"/>
</dbReference>
<dbReference type="RefSeq" id="WP_376887513.1">
    <property type="nucleotide sequence ID" value="NZ_JBHUHR010000043.1"/>
</dbReference>
<reference evidence="14" key="1">
    <citation type="journal article" date="2019" name="Int. J. Syst. Evol. Microbiol.">
        <title>The Global Catalogue of Microorganisms (GCM) 10K type strain sequencing project: providing services to taxonomists for standard genome sequencing and annotation.</title>
        <authorList>
            <consortium name="The Broad Institute Genomics Platform"/>
            <consortium name="The Broad Institute Genome Sequencing Center for Infectious Disease"/>
            <person name="Wu L."/>
            <person name="Ma J."/>
        </authorList>
    </citation>
    <scope>NUCLEOTIDE SEQUENCE [LARGE SCALE GENOMIC DNA]</scope>
    <source>
        <strain evidence="14">CGMCC 1.15180</strain>
    </source>
</reference>
<comment type="similarity">
    <text evidence="8 9">Belongs to the TonB-dependent receptor family.</text>
</comment>
<dbReference type="InterPro" id="IPR018247">
    <property type="entry name" value="EF_Hand_1_Ca_BS"/>
</dbReference>
<keyword evidence="2 8" id="KW-0813">Transport</keyword>
<dbReference type="InterPro" id="IPR036942">
    <property type="entry name" value="Beta-barrel_TonB_sf"/>
</dbReference>
<dbReference type="InterPro" id="IPR008969">
    <property type="entry name" value="CarboxyPept-like_regulatory"/>
</dbReference>
<dbReference type="Gene3D" id="2.40.170.20">
    <property type="entry name" value="TonB-dependent receptor, beta-barrel domain"/>
    <property type="match status" value="1"/>
</dbReference>
<dbReference type="InterPro" id="IPR023997">
    <property type="entry name" value="TonB-dep_OMP_SusC/RagA_CS"/>
</dbReference>
<protein>
    <submittedName>
        <fullName evidence="13">SusC/RagA family TonB-linked outer membrane protein</fullName>
    </submittedName>
</protein>
<evidence type="ECO:0000256" key="9">
    <source>
        <dbReference type="RuleBase" id="RU003357"/>
    </source>
</evidence>
<evidence type="ECO:0000256" key="3">
    <source>
        <dbReference type="ARBA" id="ARBA00022452"/>
    </source>
</evidence>